<protein>
    <recommendedName>
        <fullName evidence="3">C2 domain-containing protein</fullName>
    </recommendedName>
</protein>
<dbReference type="Proteomes" id="UP001152622">
    <property type="component" value="Chromosome 2"/>
</dbReference>
<dbReference type="InterPro" id="IPR035892">
    <property type="entry name" value="C2_domain_sf"/>
</dbReference>
<dbReference type="OrthoDB" id="8951253at2759"/>
<comment type="caution">
    <text evidence="1">The sequence shown here is derived from an EMBL/GenBank/DDBJ whole genome shotgun (WGS) entry which is preliminary data.</text>
</comment>
<keyword evidence="2" id="KW-1185">Reference proteome</keyword>
<name>A0A9Q1G7H6_SYNKA</name>
<gene>
    <name evidence="1" type="ORF">SKAU_G00075080</name>
</gene>
<evidence type="ECO:0000313" key="1">
    <source>
        <dbReference type="EMBL" id="KAJ8376928.1"/>
    </source>
</evidence>
<organism evidence="1 2">
    <name type="scientific">Synaphobranchus kaupii</name>
    <name type="common">Kaup's arrowtooth eel</name>
    <dbReference type="NCBI Taxonomy" id="118154"/>
    <lineage>
        <taxon>Eukaryota</taxon>
        <taxon>Metazoa</taxon>
        <taxon>Chordata</taxon>
        <taxon>Craniata</taxon>
        <taxon>Vertebrata</taxon>
        <taxon>Euteleostomi</taxon>
        <taxon>Actinopterygii</taxon>
        <taxon>Neopterygii</taxon>
        <taxon>Teleostei</taxon>
        <taxon>Anguilliformes</taxon>
        <taxon>Synaphobranchidae</taxon>
        <taxon>Synaphobranchus</taxon>
    </lineage>
</organism>
<proteinExistence type="predicted"/>
<dbReference type="AlphaFoldDB" id="A0A9Q1G7H6"/>
<accession>A0A9Q1G7H6</accession>
<reference evidence="1" key="1">
    <citation type="journal article" date="2023" name="Science">
        <title>Genome structures resolve the early diversification of teleost fishes.</title>
        <authorList>
            <person name="Parey E."/>
            <person name="Louis A."/>
            <person name="Montfort J."/>
            <person name="Bouchez O."/>
            <person name="Roques C."/>
            <person name="Iampietro C."/>
            <person name="Lluch J."/>
            <person name="Castinel A."/>
            <person name="Donnadieu C."/>
            <person name="Desvignes T."/>
            <person name="Floi Bucao C."/>
            <person name="Jouanno E."/>
            <person name="Wen M."/>
            <person name="Mejri S."/>
            <person name="Dirks R."/>
            <person name="Jansen H."/>
            <person name="Henkel C."/>
            <person name="Chen W.J."/>
            <person name="Zahm M."/>
            <person name="Cabau C."/>
            <person name="Klopp C."/>
            <person name="Thompson A.W."/>
            <person name="Robinson-Rechavi M."/>
            <person name="Braasch I."/>
            <person name="Lecointre G."/>
            <person name="Bobe J."/>
            <person name="Postlethwait J.H."/>
            <person name="Berthelot C."/>
            <person name="Roest Crollius H."/>
            <person name="Guiguen Y."/>
        </authorList>
    </citation>
    <scope>NUCLEOTIDE SEQUENCE</scope>
    <source>
        <strain evidence="1">WJC10195</strain>
    </source>
</reference>
<dbReference type="EMBL" id="JAINUF010000002">
    <property type="protein sequence ID" value="KAJ8376928.1"/>
    <property type="molecule type" value="Genomic_DNA"/>
</dbReference>
<sequence>MIRPPLHIVIEIYVLEAYCTTRQGVTGSQETWDTEWTEGLESSATAPTSLTSVCDMATALSRTDCSINHGERSQLHATVSCAKLKRKKNWFGTVYVELEADGEAWRTAKSHSSSNPKWEERLTL</sequence>
<evidence type="ECO:0008006" key="3">
    <source>
        <dbReference type="Google" id="ProtNLM"/>
    </source>
</evidence>
<dbReference type="SUPFAM" id="SSF49562">
    <property type="entry name" value="C2 domain (Calcium/lipid-binding domain, CaLB)"/>
    <property type="match status" value="1"/>
</dbReference>
<dbReference type="Gene3D" id="2.60.40.150">
    <property type="entry name" value="C2 domain"/>
    <property type="match status" value="1"/>
</dbReference>
<evidence type="ECO:0000313" key="2">
    <source>
        <dbReference type="Proteomes" id="UP001152622"/>
    </source>
</evidence>